<dbReference type="PANTHER" id="PTHR43762">
    <property type="entry name" value="L-GULONOLACTONE OXIDASE"/>
    <property type="match status" value="1"/>
</dbReference>
<gene>
    <name evidence="3" type="ORF">LOD99_3323</name>
</gene>
<organism evidence="3 4">
    <name type="scientific">Oopsacas minuta</name>
    <dbReference type="NCBI Taxonomy" id="111878"/>
    <lineage>
        <taxon>Eukaryota</taxon>
        <taxon>Metazoa</taxon>
        <taxon>Porifera</taxon>
        <taxon>Hexactinellida</taxon>
        <taxon>Hexasterophora</taxon>
        <taxon>Lyssacinosida</taxon>
        <taxon>Leucopsacidae</taxon>
        <taxon>Oopsacas</taxon>
    </lineage>
</organism>
<dbReference type="EMBL" id="JAKMXF010000255">
    <property type="protein sequence ID" value="KAI6653820.1"/>
    <property type="molecule type" value="Genomic_DNA"/>
</dbReference>
<dbReference type="GO" id="GO:0071949">
    <property type="term" value="F:FAD binding"/>
    <property type="evidence" value="ECO:0007669"/>
    <property type="project" value="InterPro"/>
</dbReference>
<sequence>MGAGHTKQYHDSDDDDNDSAGEKVTLDMSLFTDNMPTIDKSEIFGILRDYGISITTHIFHIIVQDMEKACIALANKFEDVTLPIIAKETSAFTNWSESQRFPSLICYPRNKHDLVKILKHPGFMGNKIGLLGSTYSSENMFGHSETILINFLHFNAFGEDEEKRAIIVDKKNCIVSISAGCSILEKHGALGILKDPMLLPSSVIFTDGQYTGISATGSHGCSFTEGSVSDRIRKITFLDAEGKENVLDIDKDEKKLRAGAIGLGSYGIITELQFKMERETLVVTESHYWTLSQMKYHLHNRPSDWISFEHYWWPFGSVSLSDAFQCLKTGRLTNYDYEQDKVYCRIVRYYRDPYDKKYPYFEKYSKSYIYPDEPHNIFPELKGRKDYTYYFQEVLVWLRKYFFMEYEDKVDPRLKIIPERITPLGHVLILKLLKQLQFWSEFGKPKISTYFNAVHYLPMVSALPARLNNVELCFKASSKTADPSVERESYDNYFRALNELGVRIQDEAYYGRFPVNLCVESRICGSSPCPLAPCYSTQSKKFCFLDIISSIHTPSWKHFGNEFFQVIKSIDPNVKPSLGKQWVHIDGIYDHIREVCKEGLAELKELQQEYDKDGRFMTPAITKLFED</sequence>
<keyword evidence="4" id="KW-1185">Reference proteome</keyword>
<dbReference type="AlphaFoldDB" id="A0AAV7JYC8"/>
<dbReference type="InterPro" id="IPR016169">
    <property type="entry name" value="FAD-bd_PCMH_sub2"/>
</dbReference>
<evidence type="ECO:0000313" key="4">
    <source>
        <dbReference type="Proteomes" id="UP001165289"/>
    </source>
</evidence>
<dbReference type="InterPro" id="IPR036318">
    <property type="entry name" value="FAD-bd_PCMH-like_sf"/>
</dbReference>
<protein>
    <recommendedName>
        <fullName evidence="2">FAD-binding PCMH-type domain-containing protein</fullName>
    </recommendedName>
</protein>
<evidence type="ECO:0000313" key="3">
    <source>
        <dbReference type="EMBL" id="KAI6653820.1"/>
    </source>
</evidence>
<feature type="region of interest" description="Disordered" evidence="1">
    <location>
        <begin position="1"/>
        <end position="20"/>
    </location>
</feature>
<dbReference type="InterPro" id="IPR016166">
    <property type="entry name" value="FAD-bd_PCMH"/>
</dbReference>
<comment type="caution">
    <text evidence="3">The sequence shown here is derived from an EMBL/GenBank/DDBJ whole genome shotgun (WGS) entry which is preliminary data.</text>
</comment>
<name>A0AAV7JYC8_9METZ</name>
<evidence type="ECO:0000259" key="2">
    <source>
        <dbReference type="PROSITE" id="PS51387"/>
    </source>
</evidence>
<dbReference type="GO" id="GO:0016899">
    <property type="term" value="F:oxidoreductase activity, acting on the CH-OH group of donors, oxygen as acceptor"/>
    <property type="evidence" value="ECO:0007669"/>
    <property type="project" value="InterPro"/>
</dbReference>
<evidence type="ECO:0000256" key="1">
    <source>
        <dbReference type="SAM" id="MobiDB-lite"/>
    </source>
</evidence>
<dbReference type="PANTHER" id="PTHR43762:SF1">
    <property type="entry name" value="D-ARABINONO-1,4-LACTONE OXIDASE"/>
    <property type="match status" value="1"/>
</dbReference>
<proteinExistence type="predicted"/>
<reference evidence="3 4" key="1">
    <citation type="journal article" date="2023" name="BMC Biol.">
        <title>The compact genome of the sponge Oopsacas minuta (Hexactinellida) is lacking key metazoan core genes.</title>
        <authorList>
            <person name="Santini S."/>
            <person name="Schenkelaars Q."/>
            <person name="Jourda C."/>
            <person name="Duchesne M."/>
            <person name="Belahbib H."/>
            <person name="Rocher C."/>
            <person name="Selva M."/>
            <person name="Riesgo A."/>
            <person name="Vervoort M."/>
            <person name="Leys S.P."/>
            <person name="Kodjabachian L."/>
            <person name="Le Bivic A."/>
            <person name="Borchiellini C."/>
            <person name="Claverie J.M."/>
            <person name="Renard E."/>
        </authorList>
    </citation>
    <scope>NUCLEOTIDE SEQUENCE [LARGE SCALE GENOMIC DNA]</scope>
    <source>
        <strain evidence="3">SPO-2</strain>
    </source>
</reference>
<dbReference type="SUPFAM" id="SSF56176">
    <property type="entry name" value="FAD-binding/transporter-associated domain-like"/>
    <property type="match status" value="1"/>
</dbReference>
<dbReference type="InterPro" id="IPR010031">
    <property type="entry name" value="FAD_lactone_oxidase-like"/>
</dbReference>
<dbReference type="Gene3D" id="3.30.465.10">
    <property type="match status" value="1"/>
</dbReference>
<dbReference type="Proteomes" id="UP001165289">
    <property type="component" value="Unassembled WGS sequence"/>
</dbReference>
<accession>A0AAV7JYC8</accession>
<feature type="domain" description="FAD-binding PCMH-type" evidence="2">
    <location>
        <begin position="98"/>
        <end position="279"/>
    </location>
</feature>
<dbReference type="PROSITE" id="PS51387">
    <property type="entry name" value="FAD_PCMH"/>
    <property type="match status" value="1"/>
</dbReference>